<keyword evidence="2" id="KW-1185">Reference proteome</keyword>
<protein>
    <submittedName>
        <fullName evidence="1">Uncharacterized protein</fullName>
    </submittedName>
</protein>
<dbReference type="EMBL" id="JABSTV010001247">
    <property type="protein sequence ID" value="KAH7972362.1"/>
    <property type="molecule type" value="Genomic_DNA"/>
</dbReference>
<evidence type="ECO:0000313" key="1">
    <source>
        <dbReference type="EMBL" id="KAH7972362.1"/>
    </source>
</evidence>
<accession>A0A9D4T3N6</accession>
<gene>
    <name evidence="1" type="ORF">HPB52_011458</name>
</gene>
<reference evidence="1" key="1">
    <citation type="journal article" date="2020" name="Cell">
        <title>Large-Scale Comparative Analyses of Tick Genomes Elucidate Their Genetic Diversity and Vector Capacities.</title>
        <authorList>
            <consortium name="Tick Genome and Microbiome Consortium (TIGMIC)"/>
            <person name="Jia N."/>
            <person name="Wang J."/>
            <person name="Shi W."/>
            <person name="Du L."/>
            <person name="Sun Y."/>
            <person name="Zhan W."/>
            <person name="Jiang J.F."/>
            <person name="Wang Q."/>
            <person name="Zhang B."/>
            <person name="Ji P."/>
            <person name="Bell-Sakyi L."/>
            <person name="Cui X.M."/>
            <person name="Yuan T.T."/>
            <person name="Jiang B.G."/>
            <person name="Yang W.F."/>
            <person name="Lam T.T."/>
            <person name="Chang Q.C."/>
            <person name="Ding S.J."/>
            <person name="Wang X.J."/>
            <person name="Zhu J.G."/>
            <person name="Ruan X.D."/>
            <person name="Zhao L."/>
            <person name="Wei J.T."/>
            <person name="Ye R.Z."/>
            <person name="Que T.C."/>
            <person name="Du C.H."/>
            <person name="Zhou Y.H."/>
            <person name="Cheng J.X."/>
            <person name="Dai P.F."/>
            <person name="Guo W.B."/>
            <person name="Han X.H."/>
            <person name="Huang E.J."/>
            <person name="Li L.F."/>
            <person name="Wei W."/>
            <person name="Gao Y.C."/>
            <person name="Liu J.Z."/>
            <person name="Shao H.Z."/>
            <person name="Wang X."/>
            <person name="Wang C.C."/>
            <person name="Yang T.C."/>
            <person name="Huo Q.B."/>
            <person name="Li W."/>
            <person name="Chen H.Y."/>
            <person name="Chen S.E."/>
            <person name="Zhou L.G."/>
            <person name="Ni X.B."/>
            <person name="Tian J.H."/>
            <person name="Sheng Y."/>
            <person name="Liu T."/>
            <person name="Pan Y.S."/>
            <person name="Xia L.Y."/>
            <person name="Li J."/>
            <person name="Zhao F."/>
            <person name="Cao W.C."/>
        </authorList>
    </citation>
    <scope>NUCLEOTIDE SEQUENCE</scope>
    <source>
        <strain evidence="1">Rsan-2018</strain>
    </source>
</reference>
<dbReference type="AlphaFoldDB" id="A0A9D4T3N6"/>
<reference evidence="1" key="2">
    <citation type="submission" date="2021-09" db="EMBL/GenBank/DDBJ databases">
        <authorList>
            <person name="Jia N."/>
            <person name="Wang J."/>
            <person name="Shi W."/>
            <person name="Du L."/>
            <person name="Sun Y."/>
            <person name="Zhan W."/>
            <person name="Jiang J."/>
            <person name="Wang Q."/>
            <person name="Zhang B."/>
            <person name="Ji P."/>
            <person name="Sakyi L.B."/>
            <person name="Cui X."/>
            <person name="Yuan T."/>
            <person name="Jiang B."/>
            <person name="Yang W."/>
            <person name="Lam T.T.-Y."/>
            <person name="Chang Q."/>
            <person name="Ding S."/>
            <person name="Wang X."/>
            <person name="Zhu J."/>
            <person name="Ruan X."/>
            <person name="Zhao L."/>
            <person name="Wei J."/>
            <person name="Que T."/>
            <person name="Du C."/>
            <person name="Cheng J."/>
            <person name="Dai P."/>
            <person name="Han X."/>
            <person name="Huang E."/>
            <person name="Gao Y."/>
            <person name="Liu J."/>
            <person name="Shao H."/>
            <person name="Ye R."/>
            <person name="Li L."/>
            <person name="Wei W."/>
            <person name="Wang X."/>
            <person name="Wang C."/>
            <person name="Huo Q."/>
            <person name="Li W."/>
            <person name="Guo W."/>
            <person name="Chen H."/>
            <person name="Chen S."/>
            <person name="Zhou L."/>
            <person name="Zhou L."/>
            <person name="Ni X."/>
            <person name="Tian J."/>
            <person name="Zhou Y."/>
            <person name="Sheng Y."/>
            <person name="Liu T."/>
            <person name="Pan Y."/>
            <person name="Xia L."/>
            <person name="Li J."/>
            <person name="Zhao F."/>
            <person name="Cao W."/>
        </authorList>
    </citation>
    <scope>NUCLEOTIDE SEQUENCE</scope>
    <source>
        <strain evidence="1">Rsan-2018</strain>
        <tissue evidence="1">Larvae</tissue>
    </source>
</reference>
<organism evidence="1 2">
    <name type="scientific">Rhipicephalus sanguineus</name>
    <name type="common">Brown dog tick</name>
    <name type="synonym">Ixodes sanguineus</name>
    <dbReference type="NCBI Taxonomy" id="34632"/>
    <lineage>
        <taxon>Eukaryota</taxon>
        <taxon>Metazoa</taxon>
        <taxon>Ecdysozoa</taxon>
        <taxon>Arthropoda</taxon>
        <taxon>Chelicerata</taxon>
        <taxon>Arachnida</taxon>
        <taxon>Acari</taxon>
        <taxon>Parasitiformes</taxon>
        <taxon>Ixodida</taxon>
        <taxon>Ixodoidea</taxon>
        <taxon>Ixodidae</taxon>
        <taxon>Rhipicephalinae</taxon>
        <taxon>Rhipicephalus</taxon>
        <taxon>Rhipicephalus</taxon>
    </lineage>
</organism>
<comment type="caution">
    <text evidence="1">The sequence shown here is derived from an EMBL/GenBank/DDBJ whole genome shotgun (WGS) entry which is preliminary data.</text>
</comment>
<sequence length="247" mass="26875">MQSVRDPKRAYVERDVSVTVWNGCPEALVRRLEPDALPSKVSHEPFGVPDVGVELDTEPPSPGILGQQVVSPTAGLATRSLALRLAYAELDPRSKNGTWDCLCKPFCWTPWKALHSKVCTLDYTLINTKFSVLLGMIVVPYNMRDPKRAYVERDVSVTVWNGCPEALVRRLEPDALSSKVRHEPLGVPDVGVELDTEPPSPGILGQQVVSPTAGLATLSLALRAAGLVESWPPLGEENEGVDPSHVI</sequence>
<proteinExistence type="predicted"/>
<name>A0A9D4T3N6_RHISA</name>
<dbReference type="Proteomes" id="UP000821837">
    <property type="component" value="Chromosome 11"/>
</dbReference>
<evidence type="ECO:0000313" key="2">
    <source>
        <dbReference type="Proteomes" id="UP000821837"/>
    </source>
</evidence>